<evidence type="ECO:0000256" key="1">
    <source>
        <dbReference type="SAM" id="Phobius"/>
    </source>
</evidence>
<dbReference type="Proteomes" id="UP000438182">
    <property type="component" value="Unassembled WGS sequence"/>
</dbReference>
<feature type="transmembrane region" description="Helical" evidence="1">
    <location>
        <begin position="101"/>
        <end position="124"/>
    </location>
</feature>
<dbReference type="AlphaFoldDB" id="A0A6I4NY36"/>
<evidence type="ECO:0000313" key="2">
    <source>
        <dbReference type="EMBL" id="MWB99081.1"/>
    </source>
</evidence>
<proteinExistence type="predicted"/>
<dbReference type="EMBL" id="WSTA01000047">
    <property type="protein sequence ID" value="MWB99081.1"/>
    <property type="molecule type" value="Genomic_DNA"/>
</dbReference>
<feature type="transmembrane region" description="Helical" evidence="1">
    <location>
        <begin position="185"/>
        <end position="207"/>
    </location>
</feature>
<keyword evidence="1" id="KW-0472">Membrane</keyword>
<feature type="transmembrane region" description="Helical" evidence="1">
    <location>
        <begin position="136"/>
        <end position="157"/>
    </location>
</feature>
<organism evidence="2 3">
    <name type="scientific">Agromyces seonyuensis</name>
    <dbReference type="NCBI Taxonomy" id="2662446"/>
    <lineage>
        <taxon>Bacteria</taxon>
        <taxon>Bacillati</taxon>
        <taxon>Actinomycetota</taxon>
        <taxon>Actinomycetes</taxon>
        <taxon>Micrococcales</taxon>
        <taxon>Microbacteriaceae</taxon>
        <taxon>Agromyces</taxon>
    </lineage>
</organism>
<evidence type="ECO:0000313" key="3">
    <source>
        <dbReference type="Proteomes" id="UP000438182"/>
    </source>
</evidence>
<feature type="transmembrane region" description="Helical" evidence="1">
    <location>
        <begin position="24"/>
        <end position="48"/>
    </location>
</feature>
<keyword evidence="3" id="KW-1185">Reference proteome</keyword>
<protein>
    <recommendedName>
        <fullName evidence="4">DUF2975 domain-containing protein</fullName>
    </recommendedName>
</protein>
<reference evidence="2 3" key="1">
    <citation type="submission" date="2019-12" db="EMBL/GenBank/DDBJ databases">
        <authorList>
            <person name="Kim Y.S."/>
        </authorList>
    </citation>
    <scope>NUCLEOTIDE SEQUENCE [LARGE SCALE GENOMIC DNA]</scope>
    <source>
        <strain evidence="2 3">MMS17-SY077</strain>
    </source>
</reference>
<sequence>MPAASPATTPSIATTARLGRADRIALRGIIGLVVAWCALLVAGALYSLKQKLVDGLYSFAFPNTSTGRTVDLVMPDGMRLESAYAGGDLQVTAVGFGPTVVWLQVAIHVLGIALAVGIAVAAILLGRHLAAGRPFLHSMTVALTALALLLVIGGSAVEVLDQLCQNVARAELVAADPDGPLAGGWAWTFTGIWLFAGIAVGLVAGAFHIGERLQRDTDGLV</sequence>
<keyword evidence="1" id="KW-1133">Transmembrane helix</keyword>
<comment type="caution">
    <text evidence="2">The sequence shown here is derived from an EMBL/GenBank/DDBJ whole genome shotgun (WGS) entry which is preliminary data.</text>
</comment>
<gene>
    <name evidence="2" type="ORF">GB864_11055</name>
</gene>
<evidence type="ECO:0008006" key="4">
    <source>
        <dbReference type="Google" id="ProtNLM"/>
    </source>
</evidence>
<keyword evidence="1" id="KW-0812">Transmembrane</keyword>
<accession>A0A6I4NY36</accession>
<dbReference type="RefSeq" id="WP_160425007.1">
    <property type="nucleotide sequence ID" value="NZ_WSTA01000047.1"/>
</dbReference>
<name>A0A6I4NY36_9MICO</name>